<evidence type="ECO:0008006" key="4">
    <source>
        <dbReference type="Google" id="ProtNLM"/>
    </source>
</evidence>
<feature type="signal peptide" evidence="1">
    <location>
        <begin position="1"/>
        <end position="22"/>
    </location>
</feature>
<dbReference type="Proteomes" id="UP000703269">
    <property type="component" value="Unassembled WGS sequence"/>
</dbReference>
<sequence>MPDTWQILAALLVCAAALAVRALRTLRGPAPAPADAPPPRSARAPGEWAPEPFAYPPVAPCREALAAVKPVPYRPFKWGDYHVTMGIRSMPWDEWIELDRDFAHFHRIRARRIETRGEKLVQVLPERPGLVKGGHDAAVELVHELAEYLSRRFPDVYHVTRAAPGRSAAGWQGLPSIAEITIVPLGKTYSLEDGDPLTVASLLVQEDLAIMLEGTDGRYYLQGGAILIPGMWRLRDKIGMSLDDIHLSGTVPQFERKLQPSMARFFRRMPVARPVVRNNYSFQVVAPRAHADAEDPDELAWARTMKGDEDVAAGEPGFLRAEYPGVDGAHAAAHDLADCSAPVDPSCVRLRVERQTLRRLPRTGAIVFTIRVYLTPLEELVQEPDVPGRLASAIRSWPEDVARYKARSVFESILGYLDAHHEEQVRSGLATADGQK</sequence>
<proteinExistence type="predicted"/>
<dbReference type="AlphaFoldDB" id="A0A9P3L785"/>
<evidence type="ECO:0000256" key="1">
    <source>
        <dbReference type="SAM" id="SignalP"/>
    </source>
</evidence>
<dbReference type="Pfam" id="PF11927">
    <property type="entry name" value="HODM_asu-like"/>
    <property type="match status" value="1"/>
</dbReference>
<organism evidence="2 3">
    <name type="scientific">Phanerochaete sordida</name>
    <dbReference type="NCBI Taxonomy" id="48140"/>
    <lineage>
        <taxon>Eukaryota</taxon>
        <taxon>Fungi</taxon>
        <taxon>Dikarya</taxon>
        <taxon>Basidiomycota</taxon>
        <taxon>Agaricomycotina</taxon>
        <taxon>Agaricomycetes</taxon>
        <taxon>Polyporales</taxon>
        <taxon>Phanerochaetaceae</taxon>
        <taxon>Phanerochaete</taxon>
    </lineage>
</organism>
<evidence type="ECO:0000313" key="3">
    <source>
        <dbReference type="Proteomes" id="UP000703269"/>
    </source>
</evidence>
<protein>
    <recommendedName>
        <fullName evidence="4">DUF3445 domain-containing protein</fullName>
    </recommendedName>
</protein>
<accession>A0A9P3L785</accession>
<dbReference type="EMBL" id="BPQB01000001">
    <property type="protein sequence ID" value="GJE84791.1"/>
    <property type="molecule type" value="Genomic_DNA"/>
</dbReference>
<reference evidence="2 3" key="1">
    <citation type="submission" date="2021-08" db="EMBL/GenBank/DDBJ databases">
        <title>Draft Genome Sequence of Phanerochaete sordida strain YK-624.</title>
        <authorList>
            <person name="Mori T."/>
            <person name="Dohra H."/>
            <person name="Suzuki T."/>
            <person name="Kawagishi H."/>
            <person name="Hirai H."/>
        </authorList>
    </citation>
    <scope>NUCLEOTIDE SEQUENCE [LARGE SCALE GENOMIC DNA]</scope>
    <source>
        <strain evidence="2 3">YK-624</strain>
    </source>
</reference>
<evidence type="ECO:0000313" key="2">
    <source>
        <dbReference type="EMBL" id="GJE84791.1"/>
    </source>
</evidence>
<comment type="caution">
    <text evidence="2">The sequence shown here is derived from an EMBL/GenBank/DDBJ whole genome shotgun (WGS) entry which is preliminary data.</text>
</comment>
<keyword evidence="3" id="KW-1185">Reference proteome</keyword>
<feature type="chain" id="PRO_5040367785" description="DUF3445 domain-containing protein" evidence="1">
    <location>
        <begin position="23"/>
        <end position="436"/>
    </location>
</feature>
<name>A0A9P3L785_9APHY</name>
<gene>
    <name evidence="2" type="ORF">PsYK624_008670</name>
</gene>
<keyword evidence="1" id="KW-0732">Signal</keyword>
<dbReference type="InterPro" id="IPR021848">
    <property type="entry name" value="HODM_asu-like"/>
</dbReference>
<dbReference type="OrthoDB" id="497541at2759"/>